<dbReference type="RefSeq" id="WP_252682956.1">
    <property type="nucleotide sequence ID" value="NZ_JAMXHT010000007.1"/>
</dbReference>
<reference evidence="1" key="1">
    <citation type="submission" date="2022-06" db="EMBL/GenBank/DDBJ databases">
        <authorList>
            <person name="Lu C.-H."/>
        </authorList>
    </citation>
    <scope>NUCLEOTIDE SEQUENCE</scope>
    <source>
        <strain evidence="1">21MJYT02-11</strain>
    </source>
</reference>
<sequence length="74" mass="7864">MKMSKFTEAQIAFALKQAELGTKVEHNANGKEVHGSNAALQQQPSSTFPPPSISFGYTTPGEAFRIAVAACIPN</sequence>
<name>A0ABT1APU5_9RALS</name>
<evidence type="ECO:0000313" key="2">
    <source>
        <dbReference type="Proteomes" id="UP001162811"/>
    </source>
</evidence>
<keyword evidence="2" id="KW-1185">Reference proteome</keyword>
<dbReference type="Proteomes" id="UP001162811">
    <property type="component" value="Unassembled WGS sequence"/>
</dbReference>
<accession>A0ABT1APU5</accession>
<proteinExistence type="predicted"/>
<protein>
    <recommendedName>
        <fullName evidence="3">Transposase</fullName>
    </recommendedName>
</protein>
<evidence type="ECO:0008006" key="3">
    <source>
        <dbReference type="Google" id="ProtNLM"/>
    </source>
</evidence>
<gene>
    <name evidence="1" type="ORF">NG900_19200</name>
</gene>
<organism evidence="1 2">
    <name type="scientific">Ralstonia soli</name>
    <dbReference type="NCBI Taxonomy" id="2953896"/>
    <lineage>
        <taxon>Bacteria</taxon>
        <taxon>Pseudomonadati</taxon>
        <taxon>Pseudomonadota</taxon>
        <taxon>Betaproteobacteria</taxon>
        <taxon>Burkholderiales</taxon>
        <taxon>Burkholderiaceae</taxon>
        <taxon>Ralstonia</taxon>
    </lineage>
</organism>
<reference evidence="1" key="2">
    <citation type="journal article" date="2023" name="Front. Microbiol.">
        <title>Ralstonia chuxiongensis sp. nov., Ralstonia mojiangensis sp. nov., and Ralstonia soli sp. nov., isolated from tobacco fields, are three novel species in the family Burkholderiaceae.</title>
        <authorList>
            <person name="Lu C.H."/>
            <person name="Zhang Y.Y."/>
            <person name="Jiang N."/>
            <person name="Chen W."/>
            <person name="Shao X."/>
            <person name="Zhao Z.M."/>
            <person name="Lu W.L."/>
            <person name="Hu X."/>
            <person name="Xi Y.X."/>
            <person name="Zou S.Y."/>
            <person name="Wei Q.J."/>
            <person name="Lin Z.L."/>
            <person name="Gong L."/>
            <person name="Gai X.T."/>
            <person name="Zhang L.Q."/>
            <person name="Li J.Y."/>
            <person name="Jin Y."/>
            <person name="Xia Z.Y."/>
        </authorList>
    </citation>
    <scope>NUCLEOTIDE SEQUENCE</scope>
    <source>
        <strain evidence="1">21MJYT02-11</strain>
    </source>
</reference>
<evidence type="ECO:0000313" key="1">
    <source>
        <dbReference type="EMBL" id="MCO5400331.1"/>
    </source>
</evidence>
<comment type="caution">
    <text evidence="1">The sequence shown here is derived from an EMBL/GenBank/DDBJ whole genome shotgun (WGS) entry which is preliminary data.</text>
</comment>
<dbReference type="EMBL" id="JAMXHT010000007">
    <property type="protein sequence ID" value="MCO5400331.1"/>
    <property type="molecule type" value="Genomic_DNA"/>
</dbReference>